<gene>
    <name evidence="1" type="ORF">AYI68_g421</name>
</gene>
<dbReference type="Proteomes" id="UP000187455">
    <property type="component" value="Unassembled WGS sequence"/>
</dbReference>
<keyword evidence="2" id="KW-1185">Reference proteome</keyword>
<reference evidence="1 2" key="1">
    <citation type="journal article" date="2016" name="Mol. Biol. Evol.">
        <title>Genome-Wide Survey of Gut Fungi (Harpellales) Reveals the First Horizontally Transferred Ubiquitin Gene from a Mosquito Host.</title>
        <authorList>
            <person name="Wang Y."/>
            <person name="White M.M."/>
            <person name="Kvist S."/>
            <person name="Moncalvo J.M."/>
        </authorList>
    </citation>
    <scope>NUCLEOTIDE SEQUENCE [LARGE SCALE GENOMIC DNA]</scope>
    <source>
        <strain evidence="1 2">ALG-7-W6</strain>
    </source>
</reference>
<evidence type="ECO:0000313" key="2">
    <source>
        <dbReference type="Proteomes" id="UP000187455"/>
    </source>
</evidence>
<organism evidence="1 2">
    <name type="scientific">Smittium mucronatum</name>
    <dbReference type="NCBI Taxonomy" id="133383"/>
    <lineage>
        <taxon>Eukaryota</taxon>
        <taxon>Fungi</taxon>
        <taxon>Fungi incertae sedis</taxon>
        <taxon>Zoopagomycota</taxon>
        <taxon>Kickxellomycotina</taxon>
        <taxon>Harpellomycetes</taxon>
        <taxon>Harpellales</taxon>
        <taxon>Legeriomycetaceae</taxon>
        <taxon>Smittium</taxon>
    </lineage>
</organism>
<sequence>MEENEAEIDIDGYWNKIIYFIYRCLTADWIPGICIPRTRVPACAFCTQLRFPFAAFCGRREKTRCRMIIRSMVPEWPDNWLASIFWLFGPFS</sequence>
<accession>A0A1R0H8G0</accession>
<name>A0A1R0H8G0_9FUNG</name>
<comment type="caution">
    <text evidence="1">The sequence shown here is derived from an EMBL/GenBank/DDBJ whole genome shotgun (WGS) entry which is preliminary data.</text>
</comment>
<dbReference type="EMBL" id="LSSL01000121">
    <property type="protein sequence ID" value="OLY85394.1"/>
    <property type="molecule type" value="Genomic_DNA"/>
</dbReference>
<proteinExistence type="predicted"/>
<evidence type="ECO:0000313" key="1">
    <source>
        <dbReference type="EMBL" id="OLY85394.1"/>
    </source>
</evidence>
<dbReference type="AlphaFoldDB" id="A0A1R0H8G0"/>
<protein>
    <submittedName>
        <fullName evidence="1">Uncharacterized protein</fullName>
    </submittedName>
</protein>